<dbReference type="STRING" id="1903179.BI347_07150"/>
<organism evidence="3 5">
    <name type="scientific">Chromobacterium sphagni</name>
    <dbReference type="NCBI Taxonomy" id="1903179"/>
    <lineage>
        <taxon>Bacteria</taxon>
        <taxon>Pseudomonadati</taxon>
        <taxon>Pseudomonadota</taxon>
        <taxon>Betaproteobacteria</taxon>
        <taxon>Neisseriales</taxon>
        <taxon>Chromobacteriaceae</taxon>
        <taxon>Chromobacterium</taxon>
    </lineage>
</organism>
<dbReference type="Pfam" id="PF01145">
    <property type="entry name" value="Band_7"/>
    <property type="match status" value="1"/>
</dbReference>
<evidence type="ECO:0000313" key="6">
    <source>
        <dbReference type="Proteomes" id="UP000180280"/>
    </source>
</evidence>
<dbReference type="SUPFAM" id="SSF117892">
    <property type="entry name" value="Band 7/SPFH domain"/>
    <property type="match status" value="1"/>
</dbReference>
<dbReference type="OrthoDB" id="9812991at2"/>
<proteinExistence type="predicted"/>
<reference evidence="5 6" key="1">
    <citation type="submission" date="2016-09" db="EMBL/GenBank/DDBJ databases">
        <title>Chromobacterium muskegensis sp. nov., an insecticidal bacterium isolated from Sphagnum bogs.</title>
        <authorList>
            <person name="Sparks M.E."/>
            <person name="Blackburn M.B."/>
            <person name="Gundersen-Rindal D.E."/>
            <person name="Mitchell A."/>
            <person name="Farrar R."/>
            <person name="Kuhar D."/>
        </authorList>
    </citation>
    <scope>NUCLEOTIDE SEQUENCE [LARGE SCALE GENOMIC DNA]</scope>
    <source>
        <strain evidence="4 6">14B-1</strain>
        <strain evidence="3 5">37-2</strain>
    </source>
</reference>
<feature type="domain" description="Band 7" evidence="2">
    <location>
        <begin position="34"/>
        <end position="232"/>
    </location>
</feature>
<dbReference type="InterPro" id="IPR036013">
    <property type="entry name" value="Band_7/SPFH_dom_sf"/>
</dbReference>
<evidence type="ECO:0000313" key="4">
    <source>
        <dbReference type="EMBL" id="OHX17018.1"/>
    </source>
</evidence>
<dbReference type="PANTHER" id="PTHR23222">
    <property type="entry name" value="PROHIBITIN"/>
    <property type="match status" value="1"/>
</dbReference>
<dbReference type="EMBL" id="MKCS01000001">
    <property type="protein sequence ID" value="OHX13309.1"/>
    <property type="molecule type" value="Genomic_DNA"/>
</dbReference>
<dbReference type="AlphaFoldDB" id="A0A1S1X1K3"/>
<dbReference type="Proteomes" id="UP000180088">
    <property type="component" value="Unassembled WGS sequence"/>
</dbReference>
<evidence type="ECO:0000313" key="3">
    <source>
        <dbReference type="EMBL" id="OHX13309.1"/>
    </source>
</evidence>
<sequence>MQPLTRFLLKVAGGVLALIILANVLDKTVLSWTVINPGYTGIKINRLVDRGISKENVVTGFVFFNPIQSVVVVYPTFVQREVWTRSANEGGASNEELSFNTKDSVPVSIDVAVSYLLSADKVPAFYTRFRADDISNWTHGYLRDTARNIVVAIGSEYSFDDVNGVKKEEFLSRVAAELNRRTMPIGVSIQQFGLVGALRPPPELANAVNAKTKAIQDSIRTENEVRAATAEAKKKVAIAEGEAAANRALASSLDDRLLAWERLKLQRAYIDKWNGQMPSVVSGGDGGGMLLNLPAPAQK</sequence>
<dbReference type="Proteomes" id="UP000180280">
    <property type="component" value="Unassembled WGS sequence"/>
</dbReference>
<evidence type="ECO:0000259" key="2">
    <source>
        <dbReference type="Pfam" id="PF01145"/>
    </source>
</evidence>
<name>A0A1S1X1K3_9NEIS</name>
<dbReference type="InterPro" id="IPR001107">
    <property type="entry name" value="Band_7"/>
</dbReference>
<keyword evidence="6" id="KW-1185">Reference proteome</keyword>
<comment type="subcellular location">
    <subcellularLocation>
        <location evidence="1">Membrane</location>
        <topology evidence="1">Single-pass membrane protein</topology>
    </subcellularLocation>
</comment>
<dbReference type="InterPro" id="IPR000163">
    <property type="entry name" value="Prohibitin"/>
</dbReference>
<evidence type="ECO:0000313" key="5">
    <source>
        <dbReference type="Proteomes" id="UP000180088"/>
    </source>
</evidence>
<evidence type="ECO:0000256" key="1">
    <source>
        <dbReference type="ARBA" id="ARBA00004167"/>
    </source>
</evidence>
<accession>A0A1S1X1K3</accession>
<dbReference type="PANTHER" id="PTHR23222:SF0">
    <property type="entry name" value="PROHIBITIN 1"/>
    <property type="match status" value="1"/>
</dbReference>
<dbReference type="Gene3D" id="3.30.479.30">
    <property type="entry name" value="Band 7 domain"/>
    <property type="match status" value="1"/>
</dbReference>
<comment type="caution">
    <text evidence="3">The sequence shown here is derived from an EMBL/GenBank/DDBJ whole genome shotgun (WGS) entry which is preliminary data.</text>
</comment>
<gene>
    <name evidence="4" type="ORF">BI344_12185</name>
    <name evidence="3" type="ORF">BI347_07150</name>
</gene>
<dbReference type="EMBL" id="MKCT01000072">
    <property type="protein sequence ID" value="OHX17018.1"/>
    <property type="molecule type" value="Genomic_DNA"/>
</dbReference>
<dbReference type="GO" id="GO:0016020">
    <property type="term" value="C:membrane"/>
    <property type="evidence" value="ECO:0007669"/>
    <property type="project" value="UniProtKB-SubCell"/>
</dbReference>
<protein>
    <recommendedName>
        <fullName evidence="2">Band 7 domain-containing protein</fullName>
    </recommendedName>
</protein>